<dbReference type="Proteomes" id="UP000642809">
    <property type="component" value="Unassembled WGS sequence"/>
</dbReference>
<proteinExistence type="predicted"/>
<dbReference type="SUPFAM" id="SSF63829">
    <property type="entry name" value="Calcium-dependent phosphotriesterase"/>
    <property type="match status" value="1"/>
</dbReference>
<name>A0A8J3D0F4_9BACT</name>
<dbReference type="Gene3D" id="2.120.10.30">
    <property type="entry name" value="TolB, C-terminal domain"/>
    <property type="match status" value="1"/>
</dbReference>
<accession>A0A8J3D0F4</accession>
<evidence type="ECO:0008006" key="3">
    <source>
        <dbReference type="Google" id="ProtNLM"/>
    </source>
</evidence>
<evidence type="ECO:0000313" key="2">
    <source>
        <dbReference type="Proteomes" id="UP000642809"/>
    </source>
</evidence>
<comment type="caution">
    <text evidence="1">The sequence shown here is derived from an EMBL/GenBank/DDBJ whole genome shotgun (WGS) entry which is preliminary data.</text>
</comment>
<dbReference type="EMBL" id="BMYF01000021">
    <property type="protein sequence ID" value="GHB47844.1"/>
    <property type="molecule type" value="Genomic_DNA"/>
</dbReference>
<gene>
    <name evidence="1" type="ORF">GCM10008106_30860</name>
</gene>
<organism evidence="1 2">
    <name type="scientific">Mongoliitalea lutea</name>
    <dbReference type="NCBI Taxonomy" id="849756"/>
    <lineage>
        <taxon>Bacteria</taxon>
        <taxon>Pseudomonadati</taxon>
        <taxon>Bacteroidota</taxon>
        <taxon>Cytophagia</taxon>
        <taxon>Cytophagales</taxon>
        <taxon>Cyclobacteriaceae</taxon>
        <taxon>Mongoliitalea</taxon>
    </lineage>
</organism>
<dbReference type="AlphaFoldDB" id="A0A8J3D0F4"/>
<protein>
    <recommendedName>
        <fullName evidence="3">6-bladed beta-propeller protein</fullName>
    </recommendedName>
</protein>
<dbReference type="RefSeq" id="WP_189584709.1">
    <property type="nucleotide sequence ID" value="NZ_BMYF01000021.1"/>
</dbReference>
<reference evidence="1" key="2">
    <citation type="submission" date="2020-09" db="EMBL/GenBank/DDBJ databases">
        <authorList>
            <person name="Sun Q."/>
            <person name="Kim S."/>
        </authorList>
    </citation>
    <scope>NUCLEOTIDE SEQUENCE</scope>
    <source>
        <strain evidence="1">KCTC 23224</strain>
    </source>
</reference>
<sequence>MLAFEIVVIDSVQVEDVLASLFLFQYATEEYLFFRDAGASKIFVFDRTGKPVTEWAKTGDVPGVFSMVADNLSLTPEGNLLITDKVHGLIVFSREGEVLLQNRVYQYQTGFHGFINIFRKNQVIEKNGKTYVLHHLDLMDDIQEVGQAFFEKRMNLLMTDLETRETKQLIPFPKDSKFLAGLAYPFEDFRPRFFFDQSKEKLYLMFQNEPVLYTYSWKGEIPVFESSQRLELDGFYENEGLEYGQVPYGVLNGTQLGFPFPSSIESLEMVGEVFLIHYKPGPSPSALPDWEKVRNGSADESLKTSVRQQQEWKTVALVDGKVLPVPRPAMWNDSYRVIDEELWWMKPLSKDKEDESFTVYRGKLQLMD</sequence>
<reference evidence="1" key="1">
    <citation type="journal article" date="2014" name="Int. J. Syst. Evol. Microbiol.">
        <title>Complete genome sequence of Corynebacterium casei LMG S-19264T (=DSM 44701T), isolated from a smear-ripened cheese.</title>
        <authorList>
            <consortium name="US DOE Joint Genome Institute (JGI-PGF)"/>
            <person name="Walter F."/>
            <person name="Albersmeier A."/>
            <person name="Kalinowski J."/>
            <person name="Ruckert C."/>
        </authorList>
    </citation>
    <scope>NUCLEOTIDE SEQUENCE</scope>
    <source>
        <strain evidence="1">KCTC 23224</strain>
    </source>
</reference>
<dbReference type="InterPro" id="IPR011042">
    <property type="entry name" value="6-blade_b-propeller_TolB-like"/>
</dbReference>
<keyword evidence="2" id="KW-1185">Reference proteome</keyword>
<evidence type="ECO:0000313" key="1">
    <source>
        <dbReference type="EMBL" id="GHB47844.1"/>
    </source>
</evidence>